<evidence type="ECO:0000313" key="1">
    <source>
        <dbReference type="EMBL" id="KAK3693010.1"/>
    </source>
</evidence>
<comment type="caution">
    <text evidence="1">The sequence shown here is derived from an EMBL/GenBank/DDBJ whole genome shotgun (WGS) entry which is preliminary data.</text>
</comment>
<name>A0AAE1CG20_9PEZI</name>
<protein>
    <submittedName>
        <fullName evidence="1">Uncharacterized protein</fullName>
    </submittedName>
</protein>
<reference evidence="1" key="2">
    <citation type="submission" date="2023-06" db="EMBL/GenBank/DDBJ databases">
        <authorList>
            <consortium name="Lawrence Berkeley National Laboratory"/>
            <person name="Haridas S."/>
            <person name="Hensen N."/>
            <person name="Bonometti L."/>
            <person name="Westerberg I."/>
            <person name="Brannstrom I.O."/>
            <person name="Guillou S."/>
            <person name="Cros-Aarteil S."/>
            <person name="Calhoun S."/>
            <person name="Kuo A."/>
            <person name="Mondo S."/>
            <person name="Pangilinan J."/>
            <person name="Riley R."/>
            <person name="Labutti K."/>
            <person name="Andreopoulos B."/>
            <person name="Lipzen A."/>
            <person name="Chen C."/>
            <person name="Yanf M."/>
            <person name="Daum C."/>
            <person name="Ng V."/>
            <person name="Clum A."/>
            <person name="Steindorff A."/>
            <person name="Ohm R."/>
            <person name="Martin F."/>
            <person name="Silar P."/>
            <person name="Natvig D."/>
            <person name="Lalanne C."/>
            <person name="Gautier V."/>
            <person name="Ament-Velasquez S.L."/>
            <person name="Kruys A."/>
            <person name="Hutchinson M.I."/>
            <person name="Powell A.J."/>
            <person name="Barry K."/>
            <person name="Miller A.N."/>
            <person name="Grigoriev I.V."/>
            <person name="Debuchy R."/>
            <person name="Gladieux P."/>
            <person name="Thoren M.H."/>
            <person name="Johannesson H."/>
        </authorList>
    </citation>
    <scope>NUCLEOTIDE SEQUENCE</scope>
    <source>
        <strain evidence="1">CBS 314.62</strain>
    </source>
</reference>
<sequence>MDSFCPESVLLSSTISRLKTLTDTKAMIKAEEHGALFTTTIEALVYRGLSFARQAEQTSGLPQTVLLQELDTTMTHFMGLLSRGTIWAGYHWHAALHFQGELYGDRGSSHQHYSAKTTKTFLSLAVQHGLVLSVGDMLSKRDTHAPHKGSEQRQPQQQQRLLLDFALRPFCSRFGVESSLAIPRVSGMRGVIYACQCPEILASLIQHGADPHATLRRGMTPRKLCEYLFNHLERVEGDR</sequence>
<proteinExistence type="predicted"/>
<dbReference type="AlphaFoldDB" id="A0AAE1CG20"/>
<gene>
    <name evidence="1" type="ORF">B0T22DRAFT_475860</name>
</gene>
<accession>A0AAE1CG20</accession>
<dbReference type="EMBL" id="JAULSO010000001">
    <property type="protein sequence ID" value="KAK3693010.1"/>
    <property type="molecule type" value="Genomic_DNA"/>
</dbReference>
<dbReference type="Proteomes" id="UP001270362">
    <property type="component" value="Unassembled WGS sequence"/>
</dbReference>
<keyword evidence="2" id="KW-1185">Reference proteome</keyword>
<organism evidence="1 2">
    <name type="scientific">Podospora appendiculata</name>
    <dbReference type="NCBI Taxonomy" id="314037"/>
    <lineage>
        <taxon>Eukaryota</taxon>
        <taxon>Fungi</taxon>
        <taxon>Dikarya</taxon>
        <taxon>Ascomycota</taxon>
        <taxon>Pezizomycotina</taxon>
        <taxon>Sordariomycetes</taxon>
        <taxon>Sordariomycetidae</taxon>
        <taxon>Sordariales</taxon>
        <taxon>Podosporaceae</taxon>
        <taxon>Podospora</taxon>
    </lineage>
</organism>
<reference evidence="1" key="1">
    <citation type="journal article" date="2023" name="Mol. Phylogenet. Evol.">
        <title>Genome-scale phylogeny and comparative genomics of the fungal order Sordariales.</title>
        <authorList>
            <person name="Hensen N."/>
            <person name="Bonometti L."/>
            <person name="Westerberg I."/>
            <person name="Brannstrom I.O."/>
            <person name="Guillou S."/>
            <person name="Cros-Aarteil S."/>
            <person name="Calhoun S."/>
            <person name="Haridas S."/>
            <person name="Kuo A."/>
            <person name="Mondo S."/>
            <person name="Pangilinan J."/>
            <person name="Riley R."/>
            <person name="LaButti K."/>
            <person name="Andreopoulos B."/>
            <person name="Lipzen A."/>
            <person name="Chen C."/>
            <person name="Yan M."/>
            <person name="Daum C."/>
            <person name="Ng V."/>
            <person name="Clum A."/>
            <person name="Steindorff A."/>
            <person name="Ohm R.A."/>
            <person name="Martin F."/>
            <person name="Silar P."/>
            <person name="Natvig D.O."/>
            <person name="Lalanne C."/>
            <person name="Gautier V."/>
            <person name="Ament-Velasquez S.L."/>
            <person name="Kruys A."/>
            <person name="Hutchinson M.I."/>
            <person name="Powell A.J."/>
            <person name="Barry K."/>
            <person name="Miller A.N."/>
            <person name="Grigoriev I.V."/>
            <person name="Debuchy R."/>
            <person name="Gladieux P."/>
            <person name="Hiltunen Thoren M."/>
            <person name="Johannesson H."/>
        </authorList>
    </citation>
    <scope>NUCLEOTIDE SEQUENCE</scope>
    <source>
        <strain evidence="1">CBS 314.62</strain>
    </source>
</reference>
<evidence type="ECO:0000313" key="2">
    <source>
        <dbReference type="Proteomes" id="UP001270362"/>
    </source>
</evidence>